<comment type="similarity">
    <text evidence="1">In the C-terminal section; belongs to the transposase 35 family.</text>
</comment>
<evidence type="ECO:0000259" key="5">
    <source>
        <dbReference type="Pfam" id="PF01385"/>
    </source>
</evidence>
<evidence type="ECO:0000256" key="3">
    <source>
        <dbReference type="ARBA" id="ARBA00023125"/>
    </source>
</evidence>
<comment type="caution">
    <text evidence="7">The sequence shown here is derived from an EMBL/GenBank/DDBJ whole genome shotgun (WGS) entry which is preliminary data.</text>
</comment>
<dbReference type="Pfam" id="PF01385">
    <property type="entry name" value="OrfB_IS605"/>
    <property type="match status" value="1"/>
</dbReference>
<evidence type="ECO:0000259" key="6">
    <source>
        <dbReference type="Pfam" id="PF07282"/>
    </source>
</evidence>
<feature type="domain" description="Probable transposase IS891/IS1136/IS1341" evidence="5">
    <location>
        <begin position="1"/>
        <end position="39"/>
    </location>
</feature>
<feature type="non-terminal residue" evidence="7">
    <location>
        <position position="1"/>
    </location>
</feature>
<dbReference type="Pfam" id="PF07282">
    <property type="entry name" value="Cas12f1-like_TNB"/>
    <property type="match status" value="1"/>
</dbReference>
<dbReference type="NCBIfam" id="NF040570">
    <property type="entry name" value="guided_TnpB"/>
    <property type="match status" value="1"/>
</dbReference>
<proteinExistence type="inferred from homology"/>
<evidence type="ECO:0000256" key="1">
    <source>
        <dbReference type="ARBA" id="ARBA00008761"/>
    </source>
</evidence>
<evidence type="ECO:0000256" key="2">
    <source>
        <dbReference type="ARBA" id="ARBA00022578"/>
    </source>
</evidence>
<name>A0ABS3FMP7_9CYAN</name>
<evidence type="ECO:0000313" key="7">
    <source>
        <dbReference type="EMBL" id="MBO0348374.1"/>
    </source>
</evidence>
<accession>A0ABS3FMP7</accession>
<dbReference type="InterPro" id="IPR001959">
    <property type="entry name" value="Transposase"/>
</dbReference>
<organism evidence="7 8">
    <name type="scientific">Phormidium pseudopriestleyi FRX01</name>
    <dbReference type="NCBI Taxonomy" id="1759528"/>
    <lineage>
        <taxon>Bacteria</taxon>
        <taxon>Bacillati</taxon>
        <taxon>Cyanobacteriota</taxon>
        <taxon>Cyanophyceae</taxon>
        <taxon>Oscillatoriophycideae</taxon>
        <taxon>Oscillatoriales</taxon>
        <taxon>Oscillatoriaceae</taxon>
        <taxon>Phormidium</taxon>
    </lineage>
</organism>
<gene>
    <name evidence="7" type="ORF">J0895_04490</name>
</gene>
<feature type="domain" description="Cas12f1-like TNB" evidence="6">
    <location>
        <begin position="51"/>
        <end position="115"/>
    </location>
</feature>
<sequence length="125" mass="14361">HRRIADIRADHLHKLTTYLAKNHGEVKIEDLNVSGMLKNHKLAGAIADGGFYEFRRQLEYKCQWYGSKLTLIDPWYPSSQICSNCGHRQKMPLDKRQYDCPNCRISIDRDLNASIILENADSSAV</sequence>
<reference evidence="7 8" key="1">
    <citation type="submission" date="2021-03" db="EMBL/GenBank/DDBJ databases">
        <title>Metabolic Capacity of the Antarctic Cyanobacterium Phormidium pseudopriestleyi that Sustains Oxygenic Photosynthesis in the Presence of Hydrogen Sulfide.</title>
        <authorList>
            <person name="Lumian J.E."/>
            <person name="Jungblut A.D."/>
            <person name="Dillon M.L."/>
            <person name="Hawes I."/>
            <person name="Doran P.T."/>
            <person name="Mackey T.J."/>
            <person name="Dick G.J."/>
            <person name="Grettenberger C.L."/>
            <person name="Sumner D.Y."/>
        </authorList>
    </citation>
    <scope>NUCLEOTIDE SEQUENCE [LARGE SCALE GENOMIC DNA]</scope>
    <source>
        <strain evidence="7 8">FRX01</strain>
    </source>
</reference>
<evidence type="ECO:0000313" key="8">
    <source>
        <dbReference type="Proteomes" id="UP000664844"/>
    </source>
</evidence>
<keyword evidence="8" id="KW-1185">Reference proteome</keyword>
<keyword evidence="2" id="KW-0815">Transposition</keyword>
<dbReference type="RefSeq" id="WP_207086923.1">
    <property type="nucleotide sequence ID" value="NZ_JAFLQW010000117.1"/>
</dbReference>
<dbReference type="Proteomes" id="UP000664844">
    <property type="component" value="Unassembled WGS sequence"/>
</dbReference>
<protein>
    <submittedName>
        <fullName evidence="7">Transposase</fullName>
    </submittedName>
</protein>
<dbReference type="EMBL" id="JAFLQW010000117">
    <property type="protein sequence ID" value="MBO0348374.1"/>
    <property type="molecule type" value="Genomic_DNA"/>
</dbReference>
<keyword evidence="3" id="KW-0238">DNA-binding</keyword>
<keyword evidence="4" id="KW-0233">DNA recombination</keyword>
<evidence type="ECO:0000256" key="4">
    <source>
        <dbReference type="ARBA" id="ARBA00023172"/>
    </source>
</evidence>
<dbReference type="NCBIfam" id="TIGR01766">
    <property type="entry name" value="IS200/IS605 family accessory protein TnpB-like domain"/>
    <property type="match status" value="1"/>
</dbReference>
<dbReference type="InterPro" id="IPR010095">
    <property type="entry name" value="Cas12f1-like_TNB"/>
</dbReference>